<dbReference type="PANTHER" id="PTHR42696:SF2">
    <property type="entry name" value="ASPARTATE AMMONIA-LYASE"/>
    <property type="match status" value="1"/>
</dbReference>
<dbReference type="Proteomes" id="UP000324209">
    <property type="component" value="Chromosome"/>
</dbReference>
<dbReference type="Gene3D" id="1.10.275.10">
    <property type="entry name" value="Fumarase/aspartase (N-terminal domain)"/>
    <property type="match status" value="1"/>
</dbReference>
<dbReference type="FunFam" id="1.10.275.10:FF:000001">
    <property type="entry name" value="Fumarate hydratase, mitochondrial"/>
    <property type="match status" value="1"/>
</dbReference>
<dbReference type="KEGG" id="ock:EXM22_08410"/>
<proteinExistence type="predicted"/>
<evidence type="ECO:0000259" key="2">
    <source>
        <dbReference type="Pfam" id="PF00206"/>
    </source>
</evidence>
<dbReference type="CDD" id="cd01596">
    <property type="entry name" value="Aspartase_like"/>
    <property type="match status" value="1"/>
</dbReference>
<evidence type="ECO:0000313" key="5">
    <source>
        <dbReference type="Proteomes" id="UP000324209"/>
    </source>
</evidence>
<dbReference type="NCBIfam" id="NF008909">
    <property type="entry name" value="PRK12273.1"/>
    <property type="match status" value="1"/>
</dbReference>
<dbReference type="GO" id="GO:0006099">
    <property type="term" value="P:tricarboxylic acid cycle"/>
    <property type="evidence" value="ECO:0007669"/>
    <property type="project" value="InterPro"/>
</dbReference>
<feature type="domain" description="Fumarase C C-terminal" evidence="3">
    <location>
        <begin position="408"/>
        <end position="461"/>
    </location>
</feature>
<dbReference type="Gene3D" id="1.20.200.10">
    <property type="entry name" value="Fumarase/aspartase (Central domain)"/>
    <property type="match status" value="1"/>
</dbReference>
<reference evidence="4 5" key="1">
    <citation type="submission" date="2019-02" db="EMBL/GenBank/DDBJ databases">
        <title>Complete Genome Sequence and Methylome Analysis of free living Spirochaetas.</title>
        <authorList>
            <person name="Fomenkov A."/>
            <person name="Dubinina G."/>
            <person name="Leshcheva N."/>
            <person name="Mikheeva N."/>
            <person name="Grabovich M."/>
            <person name="Vincze T."/>
            <person name="Roberts R.J."/>
        </authorList>
    </citation>
    <scope>NUCLEOTIDE SEQUENCE [LARGE SCALE GENOMIC DNA]</scope>
    <source>
        <strain evidence="4 5">K2</strain>
    </source>
</reference>
<sequence length="463" mass="49912">MSKDIRTEFDSMGEMRLPSDCLWGAQTQRAVGNFAVSPLRIHPYMVKALCLIKKHAARANASLGLLDESLSQAIARSADAIIEEKSTDQFPIDVFQTGSGTSWNMNINEVLSNKANLLLGGEVGSRKPVHPNDHVNMGQSSNDVIPTAISLANRLLLEDAVAGMKALEESFSKKSIEFSEVIKLGRTHLQDAVPMTLGQEFSAFAVQVGQGRKNLEHQKTLLCDLPLGGTAIGTGLNAHPGFAPAAIKGIADETGIPFRPMDNKFQGISFRSSQVDLMGVINSIACDFMKIANDLRLLTSGPRSGLGEIILPTLQPGSSIMPGKVNPVIPEMVIQVAAFLQGKALSVSIANQHGPLQLNMMMPLISHETLTSLNLLAETSRVFAANCIDGIQADEENCLQAIEGSLAMVTPVALTIGYDKAAELAYKAYKEKRPVREVLYESGLLKKEDIDRLLDPATMTGEH</sequence>
<dbReference type="OrthoDB" id="9802809at2"/>
<evidence type="ECO:0000313" key="4">
    <source>
        <dbReference type="EMBL" id="QEN08004.1"/>
    </source>
</evidence>
<dbReference type="InterPro" id="IPR018951">
    <property type="entry name" value="Fumarase_C_C"/>
</dbReference>
<dbReference type="GO" id="GO:0006531">
    <property type="term" value="P:aspartate metabolic process"/>
    <property type="evidence" value="ECO:0007669"/>
    <property type="project" value="TreeGrafter"/>
</dbReference>
<protein>
    <submittedName>
        <fullName evidence="4">Class II fumarate hydratase</fullName>
    </submittedName>
</protein>
<gene>
    <name evidence="4" type="ORF">EXM22_08410</name>
</gene>
<dbReference type="PRINTS" id="PR00145">
    <property type="entry name" value="ARGSUCLYASE"/>
</dbReference>
<dbReference type="InterPro" id="IPR022761">
    <property type="entry name" value="Fumarate_lyase_N"/>
</dbReference>
<dbReference type="Pfam" id="PF10415">
    <property type="entry name" value="FumaraseC_C"/>
    <property type="match status" value="1"/>
</dbReference>
<dbReference type="RefSeq" id="WP_149486084.1">
    <property type="nucleotide sequence ID" value="NZ_CP036150.1"/>
</dbReference>
<evidence type="ECO:0000259" key="3">
    <source>
        <dbReference type="Pfam" id="PF10415"/>
    </source>
</evidence>
<dbReference type="InterPro" id="IPR020557">
    <property type="entry name" value="Fumarate_lyase_CS"/>
</dbReference>
<organism evidence="4 5">
    <name type="scientific">Oceanispirochaeta crateris</name>
    <dbReference type="NCBI Taxonomy" id="2518645"/>
    <lineage>
        <taxon>Bacteria</taxon>
        <taxon>Pseudomonadati</taxon>
        <taxon>Spirochaetota</taxon>
        <taxon>Spirochaetia</taxon>
        <taxon>Spirochaetales</taxon>
        <taxon>Spirochaetaceae</taxon>
        <taxon>Oceanispirochaeta</taxon>
    </lineage>
</organism>
<dbReference type="EMBL" id="CP036150">
    <property type="protein sequence ID" value="QEN08004.1"/>
    <property type="molecule type" value="Genomic_DNA"/>
</dbReference>
<dbReference type="Gene3D" id="1.10.40.30">
    <property type="entry name" value="Fumarase/aspartase (C-terminal domain)"/>
    <property type="match status" value="1"/>
</dbReference>
<dbReference type="InterPro" id="IPR008948">
    <property type="entry name" value="L-Aspartase-like"/>
</dbReference>
<dbReference type="FunFam" id="1.20.200.10:FF:000001">
    <property type="entry name" value="Fumarate hydratase, mitochondrial"/>
    <property type="match status" value="1"/>
</dbReference>
<accession>A0A5C1QN65</accession>
<feature type="domain" description="Fumarate lyase N-terminal" evidence="2">
    <location>
        <begin position="13"/>
        <end position="339"/>
    </location>
</feature>
<keyword evidence="1" id="KW-0456">Lyase</keyword>
<dbReference type="SUPFAM" id="SSF48557">
    <property type="entry name" value="L-aspartase-like"/>
    <property type="match status" value="1"/>
</dbReference>
<dbReference type="GO" id="GO:0005829">
    <property type="term" value="C:cytosol"/>
    <property type="evidence" value="ECO:0007669"/>
    <property type="project" value="TreeGrafter"/>
</dbReference>
<dbReference type="InterPro" id="IPR000362">
    <property type="entry name" value="Fumarate_lyase_fam"/>
</dbReference>
<keyword evidence="5" id="KW-1185">Reference proteome</keyword>
<dbReference type="Pfam" id="PF00206">
    <property type="entry name" value="Lyase_1"/>
    <property type="match status" value="1"/>
</dbReference>
<dbReference type="PANTHER" id="PTHR42696">
    <property type="entry name" value="ASPARTATE AMMONIA-LYASE"/>
    <property type="match status" value="1"/>
</dbReference>
<dbReference type="AlphaFoldDB" id="A0A5C1QN65"/>
<dbReference type="PRINTS" id="PR00149">
    <property type="entry name" value="FUMRATELYASE"/>
</dbReference>
<name>A0A5C1QN65_9SPIO</name>
<dbReference type="GO" id="GO:0008797">
    <property type="term" value="F:aspartate ammonia-lyase activity"/>
    <property type="evidence" value="ECO:0007669"/>
    <property type="project" value="TreeGrafter"/>
</dbReference>
<dbReference type="InterPro" id="IPR024083">
    <property type="entry name" value="Fumarase/histidase_N"/>
</dbReference>
<evidence type="ECO:0000256" key="1">
    <source>
        <dbReference type="ARBA" id="ARBA00023239"/>
    </source>
</evidence>
<dbReference type="InterPro" id="IPR051546">
    <property type="entry name" value="Aspartate_Ammonia-Lyase"/>
</dbReference>
<dbReference type="PROSITE" id="PS00163">
    <property type="entry name" value="FUMARATE_LYASES"/>
    <property type="match status" value="1"/>
</dbReference>